<keyword evidence="1" id="KW-1133">Transmembrane helix</keyword>
<reference evidence="3" key="1">
    <citation type="journal article" date="2005" name="Nature">
        <title>The map-based sequence of the rice genome.</title>
        <authorList>
            <consortium name="International rice genome sequencing project (IRGSP)"/>
            <person name="Matsumoto T."/>
            <person name="Wu J."/>
            <person name="Kanamori H."/>
            <person name="Katayose Y."/>
            <person name="Fujisawa M."/>
            <person name="Namiki N."/>
            <person name="Mizuno H."/>
            <person name="Yamamoto K."/>
            <person name="Antonio B.A."/>
            <person name="Baba T."/>
            <person name="Sakata K."/>
            <person name="Nagamura Y."/>
            <person name="Aoki H."/>
            <person name="Arikawa K."/>
            <person name="Arita K."/>
            <person name="Bito T."/>
            <person name="Chiden Y."/>
            <person name="Fujitsuka N."/>
            <person name="Fukunaka R."/>
            <person name="Hamada M."/>
            <person name="Harada C."/>
            <person name="Hayashi A."/>
            <person name="Hijishita S."/>
            <person name="Honda M."/>
            <person name="Hosokawa S."/>
            <person name="Ichikawa Y."/>
            <person name="Idonuma A."/>
            <person name="Iijima M."/>
            <person name="Ikeda M."/>
            <person name="Ikeno M."/>
            <person name="Ito K."/>
            <person name="Ito S."/>
            <person name="Ito T."/>
            <person name="Ito Y."/>
            <person name="Ito Y."/>
            <person name="Iwabuchi A."/>
            <person name="Kamiya K."/>
            <person name="Karasawa W."/>
            <person name="Kurita K."/>
            <person name="Katagiri S."/>
            <person name="Kikuta A."/>
            <person name="Kobayashi H."/>
            <person name="Kobayashi N."/>
            <person name="Machita K."/>
            <person name="Maehara T."/>
            <person name="Masukawa M."/>
            <person name="Mizubayashi T."/>
            <person name="Mukai Y."/>
            <person name="Nagasaki H."/>
            <person name="Nagata Y."/>
            <person name="Naito S."/>
            <person name="Nakashima M."/>
            <person name="Nakama Y."/>
            <person name="Nakamichi Y."/>
            <person name="Nakamura M."/>
            <person name="Meguro A."/>
            <person name="Negishi M."/>
            <person name="Ohta I."/>
            <person name="Ohta T."/>
            <person name="Okamoto M."/>
            <person name="Ono N."/>
            <person name="Saji S."/>
            <person name="Sakaguchi M."/>
            <person name="Sakai K."/>
            <person name="Shibata M."/>
            <person name="Shimokawa T."/>
            <person name="Song J."/>
            <person name="Takazaki Y."/>
            <person name="Terasawa K."/>
            <person name="Tsugane M."/>
            <person name="Tsuji K."/>
            <person name="Ueda S."/>
            <person name="Waki K."/>
            <person name="Yamagata H."/>
            <person name="Yamamoto M."/>
            <person name="Yamamoto S."/>
            <person name="Yamane H."/>
            <person name="Yoshiki S."/>
            <person name="Yoshihara R."/>
            <person name="Yukawa K."/>
            <person name="Zhong H."/>
            <person name="Yano M."/>
            <person name="Yuan Q."/>
            <person name="Ouyang S."/>
            <person name="Liu J."/>
            <person name="Jones K.M."/>
            <person name="Gansberger K."/>
            <person name="Moffat K."/>
            <person name="Hill J."/>
            <person name="Bera J."/>
            <person name="Fadrosh D."/>
            <person name="Jin S."/>
            <person name="Johri S."/>
            <person name="Kim M."/>
            <person name="Overton L."/>
            <person name="Reardon M."/>
            <person name="Tsitrin T."/>
            <person name="Vuong H."/>
            <person name="Weaver B."/>
            <person name="Ciecko A."/>
            <person name="Tallon L."/>
            <person name="Jackson J."/>
            <person name="Pai G."/>
            <person name="Aken S.V."/>
            <person name="Utterback T."/>
            <person name="Reidmuller S."/>
            <person name="Feldblyum T."/>
            <person name="Hsiao J."/>
            <person name="Zismann V."/>
            <person name="Iobst S."/>
            <person name="de Vazeille A.R."/>
            <person name="Buell C.R."/>
            <person name="Ying K."/>
            <person name="Li Y."/>
            <person name="Lu T."/>
            <person name="Huang Y."/>
            <person name="Zhao Q."/>
            <person name="Feng Q."/>
            <person name="Zhang L."/>
            <person name="Zhu J."/>
            <person name="Weng Q."/>
            <person name="Mu J."/>
            <person name="Lu Y."/>
            <person name="Fan D."/>
            <person name="Liu Y."/>
            <person name="Guan J."/>
            <person name="Zhang Y."/>
            <person name="Yu S."/>
            <person name="Liu X."/>
            <person name="Zhang Y."/>
            <person name="Hong G."/>
            <person name="Han B."/>
            <person name="Choisne N."/>
            <person name="Demange N."/>
            <person name="Orjeda G."/>
            <person name="Samain S."/>
            <person name="Cattolico L."/>
            <person name="Pelletier E."/>
            <person name="Couloux A."/>
            <person name="Segurens B."/>
            <person name="Wincker P."/>
            <person name="D'Hont A."/>
            <person name="Scarpelli C."/>
            <person name="Weissenbach J."/>
            <person name="Salanoubat M."/>
            <person name="Quetier F."/>
            <person name="Yu Y."/>
            <person name="Kim H.R."/>
            <person name="Rambo T."/>
            <person name="Currie J."/>
            <person name="Collura K."/>
            <person name="Luo M."/>
            <person name="Yang T."/>
            <person name="Ammiraju J.S.S."/>
            <person name="Engler F."/>
            <person name="Soderlund C."/>
            <person name="Wing R.A."/>
            <person name="Palmer L.E."/>
            <person name="de la Bastide M."/>
            <person name="Spiegel L."/>
            <person name="Nascimento L."/>
            <person name="Zutavern T."/>
            <person name="O'Shaughnessy A."/>
            <person name="Dike S."/>
            <person name="Dedhia N."/>
            <person name="Preston R."/>
            <person name="Balija V."/>
            <person name="McCombie W.R."/>
            <person name="Chow T."/>
            <person name="Chen H."/>
            <person name="Chung M."/>
            <person name="Chen C."/>
            <person name="Shaw J."/>
            <person name="Wu H."/>
            <person name="Hsiao K."/>
            <person name="Chao Y."/>
            <person name="Chu M."/>
            <person name="Cheng C."/>
            <person name="Hour A."/>
            <person name="Lee P."/>
            <person name="Lin S."/>
            <person name="Lin Y."/>
            <person name="Liou J."/>
            <person name="Liu S."/>
            <person name="Hsing Y."/>
            <person name="Raghuvanshi S."/>
            <person name="Mohanty A."/>
            <person name="Bharti A.K."/>
            <person name="Gaur A."/>
            <person name="Gupta V."/>
            <person name="Kumar D."/>
            <person name="Ravi V."/>
            <person name="Vij S."/>
            <person name="Kapur A."/>
            <person name="Khurana P."/>
            <person name="Khurana P."/>
            <person name="Khurana J.P."/>
            <person name="Tyagi A.K."/>
            <person name="Gaikwad K."/>
            <person name="Singh A."/>
            <person name="Dalal V."/>
            <person name="Srivastava S."/>
            <person name="Dixit A."/>
            <person name="Pal A.K."/>
            <person name="Ghazi I.A."/>
            <person name="Yadav M."/>
            <person name="Pandit A."/>
            <person name="Bhargava A."/>
            <person name="Sureshbabu K."/>
            <person name="Batra K."/>
            <person name="Sharma T.R."/>
            <person name="Mohapatra T."/>
            <person name="Singh N.K."/>
            <person name="Messing J."/>
            <person name="Nelson A.B."/>
            <person name="Fuks G."/>
            <person name="Kavchok S."/>
            <person name="Keizer G."/>
            <person name="Linton E."/>
            <person name="Llaca V."/>
            <person name="Song R."/>
            <person name="Tanyolac B."/>
            <person name="Young S."/>
            <person name="Ho-Il K."/>
            <person name="Hahn J.H."/>
            <person name="Sangsakoo G."/>
            <person name="Vanavichit A."/>
            <person name="de Mattos Luiz.A.T."/>
            <person name="Zimmer P.D."/>
            <person name="Malone G."/>
            <person name="Dellagostin O."/>
            <person name="de Oliveira A.C."/>
            <person name="Bevan M."/>
            <person name="Bancroft I."/>
            <person name="Minx P."/>
            <person name="Cordum H."/>
            <person name="Wilson R."/>
            <person name="Cheng Z."/>
            <person name="Jin W."/>
            <person name="Jiang J."/>
            <person name="Leong S.A."/>
            <person name="Iwama H."/>
            <person name="Gojobori T."/>
            <person name="Itoh T."/>
            <person name="Niimura Y."/>
            <person name="Fujii Y."/>
            <person name="Habara T."/>
            <person name="Sakai H."/>
            <person name="Sato Y."/>
            <person name="Wilson G."/>
            <person name="Kumar K."/>
            <person name="McCouch S."/>
            <person name="Juretic N."/>
            <person name="Hoen D."/>
            <person name="Wright S."/>
            <person name="Bruskiewich R."/>
            <person name="Bureau T."/>
            <person name="Miyao A."/>
            <person name="Hirochika H."/>
            <person name="Nishikawa T."/>
            <person name="Kadowaki K."/>
            <person name="Sugiura M."/>
            <person name="Burr B."/>
            <person name="Sasaki T."/>
        </authorList>
    </citation>
    <scope>NUCLEOTIDE SEQUENCE [LARGE SCALE GENOMIC DNA]</scope>
    <source>
        <strain evidence="3">cv. Nipponbare</strain>
    </source>
</reference>
<organism evidence="2 3">
    <name type="scientific">Oryza sativa subsp. japonica</name>
    <name type="common">Rice</name>
    <dbReference type="NCBI Taxonomy" id="39947"/>
    <lineage>
        <taxon>Eukaryota</taxon>
        <taxon>Viridiplantae</taxon>
        <taxon>Streptophyta</taxon>
        <taxon>Embryophyta</taxon>
        <taxon>Tracheophyta</taxon>
        <taxon>Spermatophyta</taxon>
        <taxon>Magnoliopsida</taxon>
        <taxon>Liliopsida</taxon>
        <taxon>Poales</taxon>
        <taxon>Poaceae</taxon>
        <taxon>BOP clade</taxon>
        <taxon>Oryzoideae</taxon>
        <taxon>Oryzeae</taxon>
        <taxon>Oryzinae</taxon>
        <taxon>Oryza</taxon>
        <taxon>Oryza sativa</taxon>
    </lineage>
</organism>
<dbReference type="EMBL" id="AC144741">
    <property type="protein sequence ID" value="AAV25239.1"/>
    <property type="molecule type" value="Genomic_DNA"/>
</dbReference>
<evidence type="ECO:0000256" key="1">
    <source>
        <dbReference type="SAM" id="Phobius"/>
    </source>
</evidence>
<reference evidence="3" key="2">
    <citation type="journal article" date="2008" name="Nucleic Acids Res.">
        <title>The rice annotation project database (RAP-DB): 2008 update.</title>
        <authorList>
            <consortium name="The rice annotation project (RAP)"/>
        </authorList>
    </citation>
    <scope>GENOME REANNOTATION</scope>
    <source>
        <strain evidence="3">cv. Nipponbare</strain>
    </source>
</reference>
<gene>
    <name evidence="2" type="ORF">OSJNBa0086E02.11</name>
</gene>
<dbReference type="AlphaFoldDB" id="Q60DU4"/>
<keyword evidence="1" id="KW-0812">Transmembrane</keyword>
<name>Q60DU4_ORYSJ</name>
<protein>
    <submittedName>
        <fullName evidence="2">Uncharacterized protein</fullName>
    </submittedName>
</protein>
<sequence>MKLSMKRPPYNRTSRMETWTSRVHEDLSSWSGYCQGEVIEKLCRDASHVLGRGSCVGQSRSAGKVYIHCSESVEEKPLSLLAYLDLIGLFYATVVWTVYMKRSATTMLLQRCCCFKLTVVHCPFILDKYQSTEQDMISCGILRLELMHVVDGDSIWHTMEVLCAYGMRSRIWKESKFSFGGLTGNSPAVKLAALRLSDRREHGGQTGGGDKRGEQLQRSDRLIYTGQTDGIRAVRPASSCDSILQQSMLI</sequence>
<evidence type="ECO:0000313" key="2">
    <source>
        <dbReference type="EMBL" id="AAV25239.1"/>
    </source>
</evidence>
<dbReference type="Proteomes" id="UP000000763">
    <property type="component" value="Chromosome 5"/>
</dbReference>
<evidence type="ECO:0000313" key="3">
    <source>
        <dbReference type="Proteomes" id="UP000000763"/>
    </source>
</evidence>
<accession>Q60DU4</accession>
<keyword evidence="1" id="KW-0472">Membrane</keyword>
<feature type="transmembrane region" description="Helical" evidence="1">
    <location>
        <begin position="80"/>
        <end position="99"/>
    </location>
</feature>
<proteinExistence type="predicted"/>